<dbReference type="GO" id="GO:0000226">
    <property type="term" value="P:microtubule cytoskeleton organization"/>
    <property type="evidence" value="ECO:0007669"/>
    <property type="project" value="InterPro"/>
</dbReference>
<proteinExistence type="inferred from homology"/>
<dbReference type="Gene3D" id="1.20.58.1520">
    <property type="match status" value="1"/>
</dbReference>
<feature type="region of interest" description="Disordered" evidence="9">
    <location>
        <begin position="372"/>
        <end position="392"/>
    </location>
</feature>
<keyword evidence="6" id="KW-0493">Microtubule</keyword>
<dbReference type="InterPro" id="IPR007145">
    <property type="entry name" value="MAP65_Ase1_PRC1"/>
</dbReference>
<dbReference type="PANTHER" id="PTHR19321:SF7">
    <property type="entry name" value="65-KDA MICROTUBULE-ASSOCIATED PROTEIN 3"/>
    <property type="match status" value="1"/>
</dbReference>
<protein>
    <submittedName>
        <fullName evidence="11">Microtubule associated protein family protein isoform 3</fullName>
    </submittedName>
</protein>
<dbReference type="Pfam" id="PF03999">
    <property type="entry name" value="MAP65_ASE1"/>
    <property type="match status" value="2"/>
</dbReference>
<accession>A0A6A3CW71</accession>
<comment type="similarity">
    <text evidence="3">Belongs to the MAP65/ASE1 family.</text>
</comment>
<evidence type="ECO:0000256" key="9">
    <source>
        <dbReference type="SAM" id="MobiDB-lite"/>
    </source>
</evidence>
<evidence type="ECO:0000256" key="5">
    <source>
        <dbReference type="ARBA" id="ARBA00022553"/>
    </source>
</evidence>
<dbReference type="GO" id="GO:0005874">
    <property type="term" value="C:microtubule"/>
    <property type="evidence" value="ECO:0007669"/>
    <property type="project" value="UniProtKB-KW"/>
</dbReference>
<sequence length="453" mass="52773">MPAGTSITLFTFHFVLYCGLNFGHLLISEDIDFGRNSSTCLQMIHLFKWNPSVRTSVGERDADRDKMLLELERECLEVYRRKVDQTNHCRAQLRRTIADSEVELAAICSAMGERPVQIRQSDQNAGSLKEELSKILPQLEEMKKRKIERRNQISDRLKQVEHYLNTLNSLCFVLGMDFKLTLWNLMDTPIEEQQMFQNVTRNVSASEHEIIEPNTISVDFMNYIEAEVSRLEQLKSSKMKELVKVEAFSRKEILEKVEKWLTACDEECWLEEYNRDENRYNARKGAHLTLKCAEKARALVNKFPGMVEALASKIMAWEKEREIEFLYNGIRLLSMLEEYTILRQEKEQERGRLWDQKKLQGQLIAEQEALYGSKPSPSKPQSVKKGTRYSTGGARNRRDFGFCVSTFVGPAYNRRLPAIHIAQHDIITFKTFNFYILVKRSIYISTAFNVKIH</sequence>
<dbReference type="FunFam" id="1.20.58.1520:FF:000002">
    <property type="entry name" value="65-kDa microtubule-associated protein 6"/>
    <property type="match status" value="1"/>
</dbReference>
<keyword evidence="5" id="KW-0597">Phosphoprotein</keyword>
<evidence type="ECO:0000256" key="6">
    <source>
        <dbReference type="ARBA" id="ARBA00022701"/>
    </source>
</evidence>
<evidence type="ECO:0000313" key="12">
    <source>
        <dbReference type="Proteomes" id="UP000436088"/>
    </source>
</evidence>
<dbReference type="GO" id="GO:0005737">
    <property type="term" value="C:cytoplasm"/>
    <property type="evidence" value="ECO:0007669"/>
    <property type="project" value="TreeGrafter"/>
</dbReference>
<evidence type="ECO:0000256" key="3">
    <source>
        <dbReference type="ARBA" id="ARBA00006187"/>
    </source>
</evidence>
<keyword evidence="4" id="KW-0963">Cytoplasm</keyword>
<feature type="chain" id="PRO_5025586236" evidence="10">
    <location>
        <begin position="24"/>
        <end position="453"/>
    </location>
</feature>
<reference evidence="11" key="1">
    <citation type="submission" date="2019-09" db="EMBL/GenBank/DDBJ databases">
        <title>Draft genome information of white flower Hibiscus syriacus.</title>
        <authorList>
            <person name="Kim Y.-M."/>
        </authorList>
    </citation>
    <scope>NUCLEOTIDE SEQUENCE [LARGE SCALE GENOMIC DNA]</scope>
    <source>
        <strain evidence="11">YM2019G1</strain>
    </source>
</reference>
<feature type="compositionally biased region" description="Low complexity" evidence="9">
    <location>
        <begin position="373"/>
        <end position="384"/>
    </location>
</feature>
<evidence type="ECO:0000256" key="1">
    <source>
        <dbReference type="ARBA" id="ARBA00004123"/>
    </source>
</evidence>
<evidence type="ECO:0000256" key="7">
    <source>
        <dbReference type="ARBA" id="ARBA00023212"/>
    </source>
</evidence>
<keyword evidence="12" id="KW-1185">Reference proteome</keyword>
<dbReference type="Proteomes" id="UP000436088">
    <property type="component" value="Unassembled WGS sequence"/>
</dbReference>
<feature type="signal peptide" evidence="10">
    <location>
        <begin position="1"/>
        <end position="23"/>
    </location>
</feature>
<evidence type="ECO:0000313" key="11">
    <source>
        <dbReference type="EMBL" id="KAE8732737.1"/>
    </source>
</evidence>
<dbReference type="AlphaFoldDB" id="A0A6A3CW71"/>
<evidence type="ECO:0000256" key="4">
    <source>
        <dbReference type="ARBA" id="ARBA00022490"/>
    </source>
</evidence>
<keyword evidence="8" id="KW-0539">Nucleus</keyword>
<keyword evidence="7" id="KW-0206">Cytoskeleton</keyword>
<dbReference type="GO" id="GO:0005634">
    <property type="term" value="C:nucleus"/>
    <property type="evidence" value="ECO:0007669"/>
    <property type="project" value="UniProtKB-SubCell"/>
</dbReference>
<evidence type="ECO:0000256" key="10">
    <source>
        <dbReference type="SAM" id="SignalP"/>
    </source>
</evidence>
<comment type="caution">
    <text evidence="11">The sequence shown here is derived from an EMBL/GenBank/DDBJ whole genome shotgun (WGS) entry which is preliminary data.</text>
</comment>
<comment type="subcellular location">
    <subcellularLocation>
        <location evidence="2">Cytoplasm</location>
        <location evidence="2">Cytoskeleton</location>
    </subcellularLocation>
    <subcellularLocation>
        <location evidence="1">Nucleus</location>
    </subcellularLocation>
</comment>
<name>A0A6A3CW71_HIBSY</name>
<organism evidence="11 12">
    <name type="scientific">Hibiscus syriacus</name>
    <name type="common">Rose of Sharon</name>
    <dbReference type="NCBI Taxonomy" id="106335"/>
    <lineage>
        <taxon>Eukaryota</taxon>
        <taxon>Viridiplantae</taxon>
        <taxon>Streptophyta</taxon>
        <taxon>Embryophyta</taxon>
        <taxon>Tracheophyta</taxon>
        <taxon>Spermatophyta</taxon>
        <taxon>Magnoliopsida</taxon>
        <taxon>eudicotyledons</taxon>
        <taxon>Gunneridae</taxon>
        <taxon>Pentapetalae</taxon>
        <taxon>rosids</taxon>
        <taxon>malvids</taxon>
        <taxon>Malvales</taxon>
        <taxon>Malvaceae</taxon>
        <taxon>Malvoideae</taxon>
        <taxon>Hibiscus</taxon>
    </lineage>
</organism>
<dbReference type="EMBL" id="VEPZ02000137">
    <property type="protein sequence ID" value="KAE8732737.1"/>
    <property type="molecule type" value="Genomic_DNA"/>
</dbReference>
<evidence type="ECO:0000256" key="2">
    <source>
        <dbReference type="ARBA" id="ARBA00004245"/>
    </source>
</evidence>
<keyword evidence="10" id="KW-0732">Signal</keyword>
<gene>
    <name evidence="11" type="ORF">F3Y22_tig00001750pilonHSYRG00038</name>
</gene>
<evidence type="ECO:0000256" key="8">
    <source>
        <dbReference type="ARBA" id="ARBA00023242"/>
    </source>
</evidence>
<dbReference type="PANTHER" id="PTHR19321">
    <property type="entry name" value="PROTEIN REGULATOR OF CYTOKINESIS 1 PRC1-RELATED"/>
    <property type="match status" value="1"/>
</dbReference>
<dbReference type="GO" id="GO:0005819">
    <property type="term" value="C:spindle"/>
    <property type="evidence" value="ECO:0007669"/>
    <property type="project" value="TreeGrafter"/>
</dbReference>
<dbReference type="GO" id="GO:0008017">
    <property type="term" value="F:microtubule binding"/>
    <property type="evidence" value="ECO:0007669"/>
    <property type="project" value="InterPro"/>
</dbReference>